<dbReference type="InterPro" id="IPR015655">
    <property type="entry name" value="PP2C"/>
</dbReference>
<dbReference type="InterPro" id="IPR001932">
    <property type="entry name" value="PPM-type_phosphatase-like_dom"/>
</dbReference>
<comment type="cofactor">
    <cofactor evidence="2">
        <name>Mg(2+)</name>
        <dbReference type="ChEBI" id="CHEBI:18420"/>
    </cofactor>
</comment>
<sequence>MALSTPQIQRFLLTKLHRRYSTSSKSNNLNRNIFNSRRRSRCYSAIAIDAPSSLTDSPPIRWGSVSLQGPREEMEDDIILRPDSLQGFSFAAVFDGHGGFASVQFLRDELYKECLEALQGGLLLLEKDIKAVEEALRQAFVKADMRLLTWLEMKGEEEDESGATATAIFLGDNKLLISHIGDSSVVLCRSGKPELLTSPHRPYGSNTASLQEIKRIREAGCEPINMMLYGAYSHFPFPRFSVCFGSVVGDTTTCVLVWFGSADDYSHVYCLVSRLSTVGFVEILLYLVHLGTFDSKRRRMRCYEKEFRKEDGQKNTFLGSVRFKDDLVVARPDIYQVTLGSDAEFIVLASDGLWDYMSSLDAVTFVRDQLRKHGNTQLACESLAQVVLDQRTQDNVSIIIADLGKTDWKNLPLQQQNVIFELVQALATVGIVSVGIWFTSQLSL</sequence>
<dbReference type="InterPro" id="IPR000222">
    <property type="entry name" value="PP2C_BS"/>
</dbReference>
<dbReference type="Pfam" id="PF00481">
    <property type="entry name" value="PP2C"/>
    <property type="match status" value="2"/>
</dbReference>
<feature type="domain" description="PPM-type phosphatase" evidence="11">
    <location>
        <begin position="61"/>
        <end position="403"/>
    </location>
</feature>
<dbReference type="CDD" id="cd00143">
    <property type="entry name" value="PP2Cc"/>
    <property type="match status" value="1"/>
</dbReference>
<keyword evidence="10" id="KW-0472">Membrane</keyword>
<dbReference type="InterPro" id="IPR036457">
    <property type="entry name" value="PPM-type-like_dom_sf"/>
</dbReference>
<evidence type="ECO:0000256" key="1">
    <source>
        <dbReference type="ARBA" id="ARBA00001936"/>
    </source>
</evidence>
<comment type="cofactor">
    <cofactor evidence="1">
        <name>Mn(2+)</name>
        <dbReference type="ChEBI" id="CHEBI:29035"/>
    </cofactor>
</comment>
<dbReference type="GO" id="GO:0004722">
    <property type="term" value="F:protein serine/threonine phosphatase activity"/>
    <property type="evidence" value="ECO:0007669"/>
    <property type="project" value="UniProtKB-EC"/>
</dbReference>
<dbReference type="OrthoDB" id="10264738at2759"/>
<proteinExistence type="inferred from homology"/>
<dbReference type="PANTHER" id="PTHR47992">
    <property type="entry name" value="PROTEIN PHOSPHATASE"/>
    <property type="match status" value="1"/>
</dbReference>
<evidence type="ECO:0000256" key="4">
    <source>
        <dbReference type="ARBA" id="ARBA00022723"/>
    </source>
</evidence>
<keyword evidence="5 9" id="KW-0378">Hydrolase</keyword>
<keyword evidence="10" id="KW-1133">Transmembrane helix</keyword>
<reference evidence="13" key="1">
    <citation type="journal article" date="2017" name="Front. Plant Sci.">
        <title>Climate Clever Clovers: New Paradigm to Reduce the Environmental Footprint of Ruminants by Breeding Low Methanogenic Forages Utilizing Haplotype Variation.</title>
        <authorList>
            <person name="Kaur P."/>
            <person name="Appels R."/>
            <person name="Bayer P.E."/>
            <person name="Keeble-Gagnere G."/>
            <person name="Wang J."/>
            <person name="Hirakawa H."/>
            <person name="Shirasawa K."/>
            <person name="Vercoe P."/>
            <person name="Stefanova K."/>
            <person name="Durmic Z."/>
            <person name="Nichols P."/>
            <person name="Revell C."/>
            <person name="Isobe S.N."/>
            <person name="Edwards D."/>
            <person name="Erskine W."/>
        </authorList>
    </citation>
    <scope>NUCLEOTIDE SEQUENCE [LARGE SCALE GENOMIC DNA]</scope>
    <source>
        <strain evidence="13">cv. Daliak</strain>
    </source>
</reference>
<feature type="transmembrane region" description="Helical" evidence="10">
    <location>
        <begin position="271"/>
        <end position="291"/>
    </location>
</feature>
<evidence type="ECO:0000259" key="11">
    <source>
        <dbReference type="PROSITE" id="PS51746"/>
    </source>
</evidence>
<evidence type="ECO:0000256" key="2">
    <source>
        <dbReference type="ARBA" id="ARBA00001946"/>
    </source>
</evidence>
<organism evidence="12 13">
    <name type="scientific">Trifolium subterraneum</name>
    <name type="common">Subterranean clover</name>
    <dbReference type="NCBI Taxonomy" id="3900"/>
    <lineage>
        <taxon>Eukaryota</taxon>
        <taxon>Viridiplantae</taxon>
        <taxon>Streptophyta</taxon>
        <taxon>Embryophyta</taxon>
        <taxon>Tracheophyta</taxon>
        <taxon>Spermatophyta</taxon>
        <taxon>Magnoliopsida</taxon>
        <taxon>eudicotyledons</taxon>
        <taxon>Gunneridae</taxon>
        <taxon>Pentapetalae</taxon>
        <taxon>rosids</taxon>
        <taxon>fabids</taxon>
        <taxon>Fabales</taxon>
        <taxon>Fabaceae</taxon>
        <taxon>Papilionoideae</taxon>
        <taxon>50 kb inversion clade</taxon>
        <taxon>NPAAA clade</taxon>
        <taxon>Hologalegina</taxon>
        <taxon>IRL clade</taxon>
        <taxon>Trifolieae</taxon>
        <taxon>Trifolium</taxon>
    </lineage>
</organism>
<protein>
    <recommendedName>
        <fullName evidence="3">protein-serine/threonine phosphatase</fullName>
        <ecNumber evidence="3">3.1.3.16</ecNumber>
    </recommendedName>
</protein>
<dbReference type="Gene3D" id="3.60.40.10">
    <property type="entry name" value="PPM-type phosphatase domain"/>
    <property type="match status" value="1"/>
</dbReference>
<keyword evidence="10" id="KW-0812">Transmembrane</keyword>
<dbReference type="AlphaFoldDB" id="A0A2Z6LZ76"/>
<evidence type="ECO:0000256" key="5">
    <source>
        <dbReference type="ARBA" id="ARBA00022801"/>
    </source>
</evidence>
<keyword evidence="6" id="KW-0460">Magnesium</keyword>
<dbReference type="PROSITE" id="PS51746">
    <property type="entry name" value="PPM_2"/>
    <property type="match status" value="1"/>
</dbReference>
<evidence type="ECO:0000256" key="9">
    <source>
        <dbReference type="RuleBase" id="RU003465"/>
    </source>
</evidence>
<evidence type="ECO:0000256" key="10">
    <source>
        <dbReference type="SAM" id="Phobius"/>
    </source>
</evidence>
<name>A0A2Z6LZ76_TRISU</name>
<evidence type="ECO:0000313" key="12">
    <source>
        <dbReference type="EMBL" id="GAU22913.1"/>
    </source>
</evidence>
<keyword evidence="8" id="KW-0464">Manganese</keyword>
<dbReference type="EC" id="3.1.3.16" evidence="3"/>
<dbReference type="PROSITE" id="PS01032">
    <property type="entry name" value="PPM_1"/>
    <property type="match status" value="1"/>
</dbReference>
<feature type="transmembrane region" description="Helical" evidence="10">
    <location>
        <begin position="418"/>
        <end position="438"/>
    </location>
</feature>
<dbReference type="GO" id="GO:0046872">
    <property type="term" value="F:metal ion binding"/>
    <property type="evidence" value="ECO:0007669"/>
    <property type="project" value="UniProtKB-KW"/>
</dbReference>
<accession>A0A2Z6LZ76</accession>
<evidence type="ECO:0000256" key="8">
    <source>
        <dbReference type="ARBA" id="ARBA00023211"/>
    </source>
</evidence>
<comment type="similarity">
    <text evidence="9">Belongs to the PP2C family.</text>
</comment>
<evidence type="ECO:0000256" key="7">
    <source>
        <dbReference type="ARBA" id="ARBA00022912"/>
    </source>
</evidence>
<dbReference type="EMBL" id="DF973256">
    <property type="protein sequence ID" value="GAU22913.1"/>
    <property type="molecule type" value="Genomic_DNA"/>
</dbReference>
<evidence type="ECO:0000256" key="6">
    <source>
        <dbReference type="ARBA" id="ARBA00022842"/>
    </source>
</evidence>
<dbReference type="Proteomes" id="UP000242715">
    <property type="component" value="Unassembled WGS sequence"/>
</dbReference>
<dbReference type="SUPFAM" id="SSF81606">
    <property type="entry name" value="PP2C-like"/>
    <property type="match status" value="1"/>
</dbReference>
<keyword evidence="7 9" id="KW-0904">Protein phosphatase</keyword>
<gene>
    <name evidence="12" type="ORF">TSUD_377250</name>
</gene>
<feature type="transmembrane region" description="Helical" evidence="10">
    <location>
        <begin position="237"/>
        <end position="259"/>
    </location>
</feature>
<evidence type="ECO:0000256" key="3">
    <source>
        <dbReference type="ARBA" id="ARBA00013081"/>
    </source>
</evidence>
<keyword evidence="4" id="KW-0479">Metal-binding</keyword>
<dbReference type="SMART" id="SM00332">
    <property type="entry name" value="PP2Cc"/>
    <property type="match status" value="1"/>
</dbReference>
<keyword evidence="13" id="KW-1185">Reference proteome</keyword>
<evidence type="ECO:0000313" key="13">
    <source>
        <dbReference type="Proteomes" id="UP000242715"/>
    </source>
</evidence>